<evidence type="ECO:0000313" key="8">
    <source>
        <dbReference type="EMBL" id="MXR35554.1"/>
    </source>
</evidence>
<evidence type="ECO:0000256" key="2">
    <source>
        <dbReference type="ARBA" id="ARBA00012438"/>
    </source>
</evidence>
<keyword evidence="5" id="KW-0418">Kinase</keyword>
<dbReference type="EC" id="2.7.13.3" evidence="2"/>
<comment type="caution">
    <text evidence="8">The sequence shown here is derived from an EMBL/GenBank/DDBJ whole genome shotgun (WGS) entry which is preliminary data.</text>
</comment>
<dbReference type="InterPro" id="IPR036097">
    <property type="entry name" value="HisK_dim/P_sf"/>
</dbReference>
<evidence type="ECO:0000256" key="5">
    <source>
        <dbReference type="ARBA" id="ARBA00022777"/>
    </source>
</evidence>
<dbReference type="CDD" id="cd00082">
    <property type="entry name" value="HisKA"/>
    <property type="match status" value="1"/>
</dbReference>
<dbReference type="PANTHER" id="PTHR43711">
    <property type="entry name" value="TWO-COMPONENT HISTIDINE KINASE"/>
    <property type="match status" value="1"/>
</dbReference>
<dbReference type="Pfam" id="PF00512">
    <property type="entry name" value="HisKA"/>
    <property type="match status" value="1"/>
</dbReference>
<comment type="catalytic activity">
    <reaction evidence="1">
        <text>ATP + protein L-histidine = ADP + protein N-phospho-L-histidine.</text>
        <dbReference type="EC" id="2.7.13.3"/>
    </reaction>
</comment>
<dbReference type="InterPro" id="IPR004358">
    <property type="entry name" value="Sig_transdc_His_kin-like_C"/>
</dbReference>
<evidence type="ECO:0000259" key="7">
    <source>
        <dbReference type="PROSITE" id="PS50109"/>
    </source>
</evidence>
<dbReference type="PROSITE" id="PS50109">
    <property type="entry name" value="HIS_KIN"/>
    <property type="match status" value="1"/>
</dbReference>
<dbReference type="Gene3D" id="3.30.565.10">
    <property type="entry name" value="Histidine kinase-like ATPase, C-terminal domain"/>
    <property type="match status" value="1"/>
</dbReference>
<dbReference type="Proteomes" id="UP000467214">
    <property type="component" value="Unassembled WGS sequence"/>
</dbReference>
<keyword evidence="6" id="KW-0902">Two-component regulatory system</keyword>
<dbReference type="InterPro" id="IPR005467">
    <property type="entry name" value="His_kinase_dom"/>
</dbReference>
<dbReference type="SUPFAM" id="SSF55785">
    <property type="entry name" value="PYP-like sensor domain (PAS domain)"/>
    <property type="match status" value="1"/>
</dbReference>
<evidence type="ECO:0000256" key="6">
    <source>
        <dbReference type="ARBA" id="ARBA00023012"/>
    </source>
</evidence>
<dbReference type="PANTHER" id="PTHR43711:SF28">
    <property type="entry name" value="SENSOR HISTIDINE KINASE YXDK"/>
    <property type="match status" value="1"/>
</dbReference>
<feature type="domain" description="Histidine kinase" evidence="7">
    <location>
        <begin position="178"/>
        <end position="385"/>
    </location>
</feature>
<dbReference type="CDD" id="cd00075">
    <property type="entry name" value="HATPase"/>
    <property type="match status" value="1"/>
</dbReference>
<name>A0A845BJV8_9NEIS</name>
<dbReference type="PRINTS" id="PR00344">
    <property type="entry name" value="BCTRLSENSOR"/>
</dbReference>
<reference evidence="8 9" key="1">
    <citation type="submission" date="2019-12" db="EMBL/GenBank/DDBJ databases">
        <title>Neisseriaceae gen. nov. sp. Genome sequencing and assembly.</title>
        <authorList>
            <person name="Liu Z."/>
            <person name="Li A."/>
        </authorList>
    </citation>
    <scope>NUCLEOTIDE SEQUENCE [LARGE SCALE GENOMIC DNA]</scope>
    <source>
        <strain evidence="8 9">B2N2-7</strain>
    </source>
</reference>
<protein>
    <recommendedName>
        <fullName evidence="2">histidine kinase</fullName>
        <ecNumber evidence="2">2.7.13.3</ecNumber>
    </recommendedName>
</protein>
<organism evidence="8 9">
    <name type="scientific">Craterilacuibacter sinensis</name>
    <dbReference type="NCBI Taxonomy" id="2686017"/>
    <lineage>
        <taxon>Bacteria</taxon>
        <taxon>Pseudomonadati</taxon>
        <taxon>Pseudomonadota</taxon>
        <taxon>Betaproteobacteria</taxon>
        <taxon>Neisseriales</taxon>
        <taxon>Neisseriaceae</taxon>
        <taxon>Craterilacuibacter</taxon>
    </lineage>
</organism>
<dbReference type="SMART" id="SM00387">
    <property type="entry name" value="HATPase_c"/>
    <property type="match status" value="1"/>
</dbReference>
<dbReference type="RefSeq" id="WP_160794218.1">
    <property type="nucleotide sequence ID" value="NZ_WSSB01000001.1"/>
</dbReference>
<dbReference type="SUPFAM" id="SSF47384">
    <property type="entry name" value="Homodimeric domain of signal transducing histidine kinase"/>
    <property type="match status" value="1"/>
</dbReference>
<dbReference type="InterPro" id="IPR003594">
    <property type="entry name" value="HATPase_dom"/>
</dbReference>
<dbReference type="AlphaFoldDB" id="A0A845BJV8"/>
<sequence length="392" mass="42466">MTDKVTVFSEKSRLEAAFAQFNQVSGELIGAYQLLEEQVAVLNGKLAAANDELLRRAAENGALAERLSLLLESLPAGVIEIDRNDQVVMANPASMAMLPGLSEGACWPDLHCRLLRSAGADDTFEVQAGTSARRITIQQCVLPDGSLLLLHDVTHLHQLHAALSTQEKLASMGRMAASLAHQLRTPLATAMLYAANLQHAGLPDAERQRFSGKIVDRLRALEGLIQNMLGFVRTSTLTEPVSLAELFDELEAMLRPQCEARQLTLHCMRPSPMDVVLPGERKALLSSWVALAENALSHTPATGRLGLTLEINEGVLVFAVEDSGPGIADEIRARIFEPFFSGRVGGTGLGLAIVKKVADEMGGQVRVGRSRWEGARFEMHFNLPPSSRPDNA</sequence>
<dbReference type="EMBL" id="WSSB01000001">
    <property type="protein sequence ID" value="MXR35554.1"/>
    <property type="molecule type" value="Genomic_DNA"/>
</dbReference>
<keyword evidence="4" id="KW-0808">Transferase</keyword>
<dbReference type="InterPro" id="IPR003661">
    <property type="entry name" value="HisK_dim/P_dom"/>
</dbReference>
<keyword evidence="3" id="KW-0597">Phosphoprotein</keyword>
<accession>A0A845BJV8</accession>
<evidence type="ECO:0000313" key="9">
    <source>
        <dbReference type="Proteomes" id="UP000467214"/>
    </source>
</evidence>
<keyword evidence="9" id="KW-1185">Reference proteome</keyword>
<evidence type="ECO:0000256" key="4">
    <source>
        <dbReference type="ARBA" id="ARBA00022679"/>
    </source>
</evidence>
<dbReference type="InterPro" id="IPR050736">
    <property type="entry name" value="Sensor_HK_Regulatory"/>
</dbReference>
<proteinExistence type="predicted"/>
<dbReference type="InterPro" id="IPR036890">
    <property type="entry name" value="HATPase_C_sf"/>
</dbReference>
<gene>
    <name evidence="8" type="ORF">GQF02_00890</name>
</gene>
<evidence type="ECO:0000256" key="1">
    <source>
        <dbReference type="ARBA" id="ARBA00000085"/>
    </source>
</evidence>
<evidence type="ECO:0000256" key="3">
    <source>
        <dbReference type="ARBA" id="ARBA00022553"/>
    </source>
</evidence>
<dbReference type="SMART" id="SM00388">
    <property type="entry name" value="HisKA"/>
    <property type="match status" value="1"/>
</dbReference>
<dbReference type="SUPFAM" id="SSF55874">
    <property type="entry name" value="ATPase domain of HSP90 chaperone/DNA topoisomerase II/histidine kinase"/>
    <property type="match status" value="1"/>
</dbReference>
<dbReference type="GO" id="GO:0000155">
    <property type="term" value="F:phosphorelay sensor kinase activity"/>
    <property type="evidence" value="ECO:0007669"/>
    <property type="project" value="InterPro"/>
</dbReference>
<dbReference type="Pfam" id="PF02518">
    <property type="entry name" value="HATPase_c"/>
    <property type="match status" value="1"/>
</dbReference>
<dbReference type="InterPro" id="IPR035965">
    <property type="entry name" value="PAS-like_dom_sf"/>
</dbReference>
<dbReference type="Gene3D" id="1.10.287.130">
    <property type="match status" value="1"/>
</dbReference>